<name>A0A8J7U2P2_9BACT</name>
<dbReference type="CDD" id="cd22641">
    <property type="entry name" value="C24-like"/>
    <property type="match status" value="1"/>
</dbReference>
<reference evidence="3" key="1">
    <citation type="submission" date="2021-03" db="EMBL/GenBank/DDBJ databases">
        <authorList>
            <person name="Wang G."/>
        </authorList>
    </citation>
    <scope>NUCLEOTIDE SEQUENCE</scope>
    <source>
        <strain evidence="3">KCTC 12899</strain>
    </source>
</reference>
<dbReference type="InterPro" id="IPR037053">
    <property type="entry name" value="Phage_tail_collar_dom_sf"/>
</dbReference>
<evidence type="ECO:0000259" key="2">
    <source>
        <dbReference type="Pfam" id="PF07484"/>
    </source>
</evidence>
<keyword evidence="4" id="KW-1185">Reference proteome</keyword>
<dbReference type="Pfam" id="PF07484">
    <property type="entry name" value="Collar"/>
    <property type="match status" value="1"/>
</dbReference>
<feature type="coiled-coil region" evidence="1">
    <location>
        <begin position="32"/>
        <end position="59"/>
    </location>
</feature>
<feature type="domain" description="Phage tail collar" evidence="2">
    <location>
        <begin position="111"/>
        <end position="168"/>
    </location>
</feature>
<organism evidence="3 4">
    <name type="scientific">Acanthopleuribacter pedis</name>
    <dbReference type="NCBI Taxonomy" id="442870"/>
    <lineage>
        <taxon>Bacteria</taxon>
        <taxon>Pseudomonadati</taxon>
        <taxon>Acidobacteriota</taxon>
        <taxon>Holophagae</taxon>
        <taxon>Acanthopleuribacterales</taxon>
        <taxon>Acanthopleuribacteraceae</taxon>
        <taxon>Acanthopleuribacter</taxon>
    </lineage>
</organism>
<evidence type="ECO:0000313" key="4">
    <source>
        <dbReference type="Proteomes" id="UP000664417"/>
    </source>
</evidence>
<dbReference type="SUPFAM" id="SSF88874">
    <property type="entry name" value="Receptor-binding domain of short tail fibre protein gp12"/>
    <property type="match status" value="1"/>
</dbReference>
<protein>
    <submittedName>
        <fullName evidence="3">Tail fiber protein</fullName>
    </submittedName>
</protein>
<dbReference type="AlphaFoldDB" id="A0A8J7U2P2"/>
<keyword evidence="1" id="KW-0175">Coiled coil</keyword>
<dbReference type="Gene3D" id="3.90.1340.10">
    <property type="entry name" value="Phage tail collar domain"/>
    <property type="match status" value="1"/>
</dbReference>
<proteinExistence type="predicted"/>
<sequence>MKPCFVIIFYLLTNLFCLGQELPELPDFKKGEELTEKDLDSLVAELERLRTEIASLKKNTSSITPLVRRVDSLEVFATSLVDQKLFGVLTSRTDVIENEINNLQLSALPIGTIIAYSGSDPPTGWLLCNGEAVPPGEEFKKLRDEVRTNFGTNLAGQPLLPDLQGRVPLGSGKGEGLSQRTIGESLGKEKHTLTAAEMPKHDHEIRTAGRINHQIGGKPGIGWGDYKDVPSGLAGGLQNTLNGQGEPHNNMQPYLVVNFIIKAK</sequence>
<dbReference type="Proteomes" id="UP000664417">
    <property type="component" value="Unassembled WGS sequence"/>
</dbReference>
<dbReference type="InterPro" id="IPR011083">
    <property type="entry name" value="Phage_tail_collar_dom"/>
</dbReference>
<comment type="caution">
    <text evidence="3">The sequence shown here is derived from an EMBL/GenBank/DDBJ whole genome shotgun (WGS) entry which is preliminary data.</text>
</comment>
<dbReference type="RefSeq" id="WP_207859440.1">
    <property type="nucleotide sequence ID" value="NZ_JAFREP010000013.1"/>
</dbReference>
<accession>A0A8J7U2P2</accession>
<dbReference type="EMBL" id="JAFREP010000013">
    <property type="protein sequence ID" value="MBO1319533.1"/>
    <property type="molecule type" value="Genomic_DNA"/>
</dbReference>
<gene>
    <name evidence="3" type="ORF">J3U88_13745</name>
</gene>
<evidence type="ECO:0000313" key="3">
    <source>
        <dbReference type="EMBL" id="MBO1319533.1"/>
    </source>
</evidence>
<evidence type="ECO:0000256" key="1">
    <source>
        <dbReference type="SAM" id="Coils"/>
    </source>
</evidence>